<evidence type="ECO:0000313" key="8">
    <source>
        <dbReference type="Proteomes" id="UP001465755"/>
    </source>
</evidence>
<dbReference type="SUPFAM" id="SSF51735">
    <property type="entry name" value="NAD(P)-binding Rossmann-fold domains"/>
    <property type="match status" value="1"/>
</dbReference>
<sequence>MASRDLEAQRQPLLESDRQTVDDSKLADDASNSDRRGILATALTMVLSVPALAGSCCWPLLLAGLAGITATAAAKALSHTLSFGLVLAALTNLAQYTAWKSAERRGSHWQKFGPLYLVLLAIPFIMADLTRHVLQDAGIWVNGSSMYKDHCKYSLHGISGIRCLSTVGWLFTIFFTYTGFILLILGVMWAANMHKKIPKGWRELRNSDRGRLADQSRLLMVAALEHGLVVISSKDAPEVEELRGLPQDLPILAVGRTPEEIGAADWQRATALLKCGTGTNAGKAGTVEAIWPKLPNLKWVHASSAGLDRLLFKELVDSDVVVTNAKGIFSHGLAEFTILGCMYFAKDFPRIQAQKSRKHWEKFNVQELRGSTMGVVGYGDIGQACARLGRAFGMRILALRRRTELSDKEQQSGLKVYPPDQLQQLMADSDYVVAALPSTPSTQQFIDAKAIKAMRPHAVFINVGRGANVDEPALIEALKEKRIKGAALDVFAEEPLPQSSPIYELDNVFMTPHCACWKVSADQSDIFHECMDQFIENAKRFVKGEQLLNITDKKSGY</sequence>
<dbReference type="Gene3D" id="3.40.50.720">
    <property type="entry name" value="NAD(P)-binding Rossmann-like Domain"/>
    <property type="match status" value="2"/>
</dbReference>
<dbReference type="CDD" id="cd05300">
    <property type="entry name" value="2-Hacid_dh_1"/>
    <property type="match status" value="1"/>
</dbReference>
<keyword evidence="4" id="KW-1133">Transmembrane helix</keyword>
<feature type="domain" description="D-isomer specific 2-hydroxyacid dehydrogenase catalytic" evidence="5">
    <location>
        <begin position="292"/>
        <end position="550"/>
    </location>
</feature>
<keyword evidence="4" id="KW-0812">Transmembrane</keyword>
<feature type="transmembrane region" description="Helical" evidence="4">
    <location>
        <begin position="73"/>
        <end position="94"/>
    </location>
</feature>
<evidence type="ECO:0000256" key="4">
    <source>
        <dbReference type="SAM" id="Phobius"/>
    </source>
</evidence>
<reference evidence="7 8" key="1">
    <citation type="journal article" date="2024" name="Nat. Commun.">
        <title>Phylogenomics reveals the evolutionary origins of lichenization in chlorophyte algae.</title>
        <authorList>
            <person name="Puginier C."/>
            <person name="Libourel C."/>
            <person name="Otte J."/>
            <person name="Skaloud P."/>
            <person name="Haon M."/>
            <person name="Grisel S."/>
            <person name="Petersen M."/>
            <person name="Berrin J.G."/>
            <person name="Delaux P.M."/>
            <person name="Dal Grande F."/>
            <person name="Keller J."/>
        </authorList>
    </citation>
    <scope>NUCLEOTIDE SEQUENCE [LARGE SCALE GENOMIC DNA]</scope>
    <source>
        <strain evidence="7 8">SAG 2036</strain>
    </source>
</reference>
<dbReference type="EMBL" id="JALJOQ010000130">
    <property type="protein sequence ID" value="KAK9795219.1"/>
    <property type="molecule type" value="Genomic_DNA"/>
</dbReference>
<evidence type="ECO:0000256" key="2">
    <source>
        <dbReference type="ARBA" id="ARBA00023027"/>
    </source>
</evidence>
<feature type="transmembrane region" description="Helical" evidence="4">
    <location>
        <begin position="38"/>
        <end position="61"/>
    </location>
</feature>
<gene>
    <name evidence="7" type="ORF">WJX73_003739</name>
</gene>
<feature type="transmembrane region" description="Helical" evidence="4">
    <location>
        <begin position="169"/>
        <end position="191"/>
    </location>
</feature>
<evidence type="ECO:0000256" key="3">
    <source>
        <dbReference type="SAM" id="MobiDB-lite"/>
    </source>
</evidence>
<evidence type="ECO:0000259" key="5">
    <source>
        <dbReference type="Pfam" id="PF00389"/>
    </source>
</evidence>
<proteinExistence type="predicted"/>
<feature type="transmembrane region" description="Helical" evidence="4">
    <location>
        <begin position="115"/>
        <end position="134"/>
    </location>
</feature>
<dbReference type="PANTHER" id="PTHR43333:SF1">
    <property type="entry name" value="D-ISOMER SPECIFIC 2-HYDROXYACID DEHYDROGENASE NAD-BINDING DOMAIN-CONTAINING PROTEIN"/>
    <property type="match status" value="1"/>
</dbReference>
<keyword evidence="4" id="KW-0472">Membrane</keyword>
<dbReference type="InterPro" id="IPR006139">
    <property type="entry name" value="D-isomer_2_OHA_DH_cat_dom"/>
</dbReference>
<comment type="caution">
    <text evidence="7">The sequence shown here is derived from an EMBL/GenBank/DDBJ whole genome shotgun (WGS) entry which is preliminary data.</text>
</comment>
<organism evidence="7 8">
    <name type="scientific">Symbiochloris irregularis</name>
    <dbReference type="NCBI Taxonomy" id="706552"/>
    <lineage>
        <taxon>Eukaryota</taxon>
        <taxon>Viridiplantae</taxon>
        <taxon>Chlorophyta</taxon>
        <taxon>core chlorophytes</taxon>
        <taxon>Trebouxiophyceae</taxon>
        <taxon>Trebouxiales</taxon>
        <taxon>Trebouxiaceae</taxon>
        <taxon>Symbiochloris</taxon>
    </lineage>
</organism>
<keyword evidence="8" id="KW-1185">Reference proteome</keyword>
<dbReference type="SUPFAM" id="SSF52283">
    <property type="entry name" value="Formate/glycerate dehydrogenase catalytic domain-like"/>
    <property type="match status" value="1"/>
</dbReference>
<dbReference type="Proteomes" id="UP001465755">
    <property type="component" value="Unassembled WGS sequence"/>
</dbReference>
<name>A0AAW1NW99_9CHLO</name>
<keyword evidence="1" id="KW-0560">Oxidoreductase</keyword>
<evidence type="ECO:0000313" key="7">
    <source>
        <dbReference type="EMBL" id="KAK9795219.1"/>
    </source>
</evidence>
<dbReference type="InterPro" id="IPR036291">
    <property type="entry name" value="NAD(P)-bd_dom_sf"/>
</dbReference>
<dbReference type="PANTHER" id="PTHR43333">
    <property type="entry name" value="2-HACID_DH_C DOMAIN-CONTAINING PROTEIN"/>
    <property type="match status" value="1"/>
</dbReference>
<dbReference type="InterPro" id="IPR006140">
    <property type="entry name" value="D-isomer_DH_NAD-bd"/>
</dbReference>
<accession>A0AAW1NW99</accession>
<keyword evidence="2" id="KW-0520">NAD</keyword>
<dbReference type="AlphaFoldDB" id="A0AAW1NW99"/>
<evidence type="ECO:0000256" key="1">
    <source>
        <dbReference type="ARBA" id="ARBA00023002"/>
    </source>
</evidence>
<feature type="compositionally biased region" description="Basic and acidic residues" evidence="3">
    <location>
        <begin position="15"/>
        <end position="31"/>
    </location>
</feature>
<feature type="region of interest" description="Disordered" evidence="3">
    <location>
        <begin position="1"/>
        <end position="31"/>
    </location>
</feature>
<dbReference type="Pfam" id="PF00389">
    <property type="entry name" value="2-Hacid_dh"/>
    <property type="match status" value="1"/>
</dbReference>
<protein>
    <submittedName>
        <fullName evidence="7">Uncharacterized protein</fullName>
    </submittedName>
</protein>
<dbReference type="Pfam" id="PF02826">
    <property type="entry name" value="2-Hacid_dh_C"/>
    <property type="match status" value="1"/>
</dbReference>
<feature type="domain" description="D-isomer specific 2-hydroxyacid dehydrogenase NAD-binding" evidence="6">
    <location>
        <begin position="342"/>
        <end position="515"/>
    </location>
</feature>
<dbReference type="GO" id="GO:0051287">
    <property type="term" value="F:NAD binding"/>
    <property type="evidence" value="ECO:0007669"/>
    <property type="project" value="InterPro"/>
</dbReference>
<dbReference type="GO" id="GO:0016616">
    <property type="term" value="F:oxidoreductase activity, acting on the CH-OH group of donors, NAD or NADP as acceptor"/>
    <property type="evidence" value="ECO:0007669"/>
    <property type="project" value="InterPro"/>
</dbReference>
<evidence type="ECO:0000259" key="6">
    <source>
        <dbReference type="Pfam" id="PF02826"/>
    </source>
</evidence>